<dbReference type="Proteomes" id="UP000010953">
    <property type="component" value="Unassembled WGS sequence"/>
</dbReference>
<dbReference type="InParanoid" id="M7XGM0"/>
<keyword evidence="2" id="KW-1185">Reference proteome</keyword>
<evidence type="ECO:0000313" key="2">
    <source>
        <dbReference type="Proteomes" id="UP000010953"/>
    </source>
</evidence>
<organism evidence="1 2">
    <name type="scientific">Mariniradius saccharolyticus AK6</name>
    <dbReference type="NCBI Taxonomy" id="1239962"/>
    <lineage>
        <taxon>Bacteria</taxon>
        <taxon>Pseudomonadati</taxon>
        <taxon>Bacteroidota</taxon>
        <taxon>Cytophagia</taxon>
        <taxon>Cytophagales</taxon>
        <taxon>Cyclobacteriaceae</taxon>
        <taxon>Mariniradius</taxon>
    </lineage>
</organism>
<protein>
    <submittedName>
        <fullName evidence="1">Uncharacterized protein</fullName>
    </submittedName>
</protein>
<name>M7XGM0_9BACT</name>
<comment type="caution">
    <text evidence="1">The sequence shown here is derived from an EMBL/GenBank/DDBJ whole genome shotgun (WGS) entry which is preliminary data.</text>
</comment>
<proteinExistence type="predicted"/>
<dbReference type="EMBL" id="AMZY02000008">
    <property type="protein sequence ID" value="EMS33974.1"/>
    <property type="molecule type" value="Genomic_DNA"/>
</dbReference>
<gene>
    <name evidence="1" type="ORF">C943_04293</name>
</gene>
<evidence type="ECO:0000313" key="1">
    <source>
        <dbReference type="EMBL" id="EMS33974.1"/>
    </source>
</evidence>
<reference evidence="1" key="1">
    <citation type="submission" date="2013-01" db="EMBL/GenBank/DDBJ databases">
        <title>Genome assembly of Mariniradius saccharolyticus AK6.</title>
        <authorList>
            <person name="Vaidya B."/>
            <person name="Khatri I."/>
            <person name="Tanuku N.R.S."/>
            <person name="Subramanian S."/>
            <person name="Pinnaka A."/>
        </authorList>
    </citation>
    <scope>NUCLEOTIDE SEQUENCE [LARGE SCALE GENOMIC DNA]</scope>
    <source>
        <strain evidence="1">AK6</strain>
    </source>
</reference>
<accession>M7XGM0</accession>
<dbReference type="AlphaFoldDB" id="M7XGM0"/>
<sequence>MRFPNDPNVASGPFRRMEKVVYFLISGESVTVCERVQKKCQHLA</sequence>